<dbReference type="PANTHER" id="PTHR38442:SF1">
    <property type="entry name" value="INNER MEMBRANE PROTEIN"/>
    <property type="match status" value="1"/>
</dbReference>
<gene>
    <name evidence="3" type="ORF">NAG76_14315</name>
</gene>
<evidence type="ECO:0000256" key="2">
    <source>
        <dbReference type="SAM" id="Phobius"/>
    </source>
</evidence>
<accession>A0A9J6Z9Y7</accession>
<dbReference type="Proteomes" id="UP001056756">
    <property type="component" value="Chromosome"/>
</dbReference>
<keyword evidence="1" id="KW-0175">Coiled coil</keyword>
<evidence type="ECO:0000313" key="3">
    <source>
        <dbReference type="EMBL" id="URN93014.1"/>
    </source>
</evidence>
<dbReference type="KEGG" id="plig:NAG76_14315"/>
<evidence type="ECO:0000256" key="1">
    <source>
        <dbReference type="SAM" id="Coils"/>
    </source>
</evidence>
<organism evidence="3 4">
    <name type="scientific">Candidatus Pristimantibacillus lignocellulolyticus</name>
    <dbReference type="NCBI Taxonomy" id="2994561"/>
    <lineage>
        <taxon>Bacteria</taxon>
        <taxon>Bacillati</taxon>
        <taxon>Bacillota</taxon>
        <taxon>Bacilli</taxon>
        <taxon>Bacillales</taxon>
        <taxon>Paenibacillaceae</taxon>
        <taxon>Candidatus Pristimantibacillus</taxon>
    </lineage>
</organism>
<reference evidence="3" key="1">
    <citation type="submission" date="2022-05" db="EMBL/GenBank/DDBJ databases">
        <title>Novel bacterial taxa in a minimal lignocellulolytic consortium and its capacity to transform plastics disclosed by genome-resolved metagenomics.</title>
        <authorList>
            <person name="Rodriguez C.A.D."/>
            <person name="Diaz-Garcia L."/>
            <person name="Herrera K."/>
            <person name="Tarazona N.A."/>
            <person name="Sproer C."/>
            <person name="Overmann J."/>
            <person name="Jimenez D.J."/>
        </authorList>
    </citation>
    <scope>NUCLEOTIDE SEQUENCE</scope>
    <source>
        <strain evidence="3">MAG5</strain>
    </source>
</reference>
<keyword evidence="2" id="KW-0812">Transmembrane</keyword>
<evidence type="ECO:0000313" key="4">
    <source>
        <dbReference type="Proteomes" id="UP001056756"/>
    </source>
</evidence>
<feature type="transmembrane region" description="Helical" evidence="2">
    <location>
        <begin position="36"/>
        <end position="59"/>
    </location>
</feature>
<keyword evidence="2" id="KW-0472">Membrane</keyword>
<dbReference type="InterPro" id="IPR007383">
    <property type="entry name" value="DUF445"/>
</dbReference>
<proteinExistence type="predicted"/>
<dbReference type="PANTHER" id="PTHR38442">
    <property type="entry name" value="INNER MEMBRANE PROTEIN-RELATED"/>
    <property type="match status" value="1"/>
</dbReference>
<dbReference type="GO" id="GO:0005886">
    <property type="term" value="C:plasma membrane"/>
    <property type="evidence" value="ECO:0007669"/>
    <property type="project" value="TreeGrafter"/>
</dbReference>
<dbReference type="AlphaFoldDB" id="A0A9J6Z9Y7"/>
<feature type="coiled-coil region" evidence="1">
    <location>
        <begin position="265"/>
        <end position="292"/>
    </location>
</feature>
<feature type="transmembrane region" description="Helical" evidence="2">
    <location>
        <begin position="409"/>
        <end position="430"/>
    </location>
</feature>
<keyword evidence="2" id="KW-1133">Transmembrane helix</keyword>
<sequence>MKMRRKANISLLLLAILFVISLILKWTLNHPWWCEALLFIAEAGMVGALADWFAVSALFRHPLGMKWIPHTAIVPKNRDKLIDGVVYLVEEQLLNKEMIEQQLNKMKMSEILISFVDRKWDSKSSEQWIQSLLSKVVSSVQSEKLANGVASKINEKIEGAPATSYIGKGLSYALEKQYDQFLIEKLIELAQERVQQPDVKPAIKALLEQEKDKALEKNGGGWLAKTLFSFAEAANAVNFDDAADVLYRDIVLLLVQLKNPQHELRVMLSEQLQSLAQQLQEADQDVATVIEHWKQQLLQEITISPLLQQLIEYIQSQLSGANDTQKVPYPKLQKWLTRLMRSYWEWFKSDIQSQQLVESKLKHFLSHLIEHEHAVIGKIVRSTLDTFSEERLVEFVEDKVDIDLQRIRVNGALIGAAIGAVLYLLLHGVYEPLLNYMGIIS</sequence>
<feature type="transmembrane region" description="Helical" evidence="2">
    <location>
        <begin position="7"/>
        <end position="24"/>
    </location>
</feature>
<protein>
    <submittedName>
        <fullName evidence="3">DUF445 domain-containing protein</fullName>
    </submittedName>
</protein>
<dbReference type="Pfam" id="PF04286">
    <property type="entry name" value="DUF445"/>
    <property type="match status" value="1"/>
</dbReference>
<dbReference type="EMBL" id="CP097899">
    <property type="protein sequence ID" value="URN93014.1"/>
    <property type="molecule type" value="Genomic_DNA"/>
</dbReference>
<name>A0A9J6Z9Y7_9BACL</name>